<dbReference type="PROSITE" id="PS51186">
    <property type="entry name" value="GNAT"/>
    <property type="match status" value="1"/>
</dbReference>
<dbReference type="SUPFAM" id="SSF55729">
    <property type="entry name" value="Acyl-CoA N-acyltransferases (Nat)"/>
    <property type="match status" value="1"/>
</dbReference>
<dbReference type="eggNOG" id="COG0454">
    <property type="taxonomic scope" value="Bacteria"/>
</dbReference>
<gene>
    <name evidence="2" type="ORF">C41B8_03881</name>
</gene>
<dbReference type="PANTHER" id="PTHR43233">
    <property type="entry name" value="FAMILY N-ACETYLTRANSFERASE, PUTATIVE (AFU_ORTHOLOGUE AFUA_6G03350)-RELATED"/>
    <property type="match status" value="1"/>
</dbReference>
<dbReference type="EMBL" id="APNK01000003">
    <property type="protein sequence ID" value="KEZ78725.1"/>
    <property type="molecule type" value="Genomic_DNA"/>
</dbReference>
<dbReference type="InterPro" id="IPR053144">
    <property type="entry name" value="Acetyltransferase_Butenolide"/>
</dbReference>
<dbReference type="GO" id="GO:0016747">
    <property type="term" value="F:acyltransferase activity, transferring groups other than amino-acyl groups"/>
    <property type="evidence" value="ECO:0007669"/>
    <property type="project" value="InterPro"/>
</dbReference>
<reference evidence="2 3" key="1">
    <citation type="submission" date="2013-03" db="EMBL/GenBank/DDBJ databases">
        <title>Salinisphaera hydrothermalis C41B8 Genome Sequencing.</title>
        <authorList>
            <person name="Li C."/>
            <person name="Lai Q."/>
            <person name="Shao Z."/>
        </authorList>
    </citation>
    <scope>NUCLEOTIDE SEQUENCE [LARGE SCALE GENOMIC DNA]</scope>
    <source>
        <strain evidence="2 3">C41B8</strain>
    </source>
</reference>
<sequence length="151" mass="16949">MPITSLPDDYEISTAPERVDIDVVHGFLAEDSYWARGIPRAVVERAIDHSLCFGVYHHGAAMVGFARVVTDRATFAWLADLFILEGYRGQGLSKALMQHVVDHPDLQGLRRLMLVTSDAHGLYRQFGFKGLSDTERFLQVLRPDSYGQARS</sequence>
<proteinExistence type="predicted"/>
<dbReference type="Pfam" id="PF00583">
    <property type="entry name" value="Acetyltransf_1"/>
    <property type="match status" value="1"/>
</dbReference>
<dbReference type="PANTHER" id="PTHR43233:SF1">
    <property type="entry name" value="FAMILY N-ACETYLTRANSFERASE, PUTATIVE (AFU_ORTHOLOGUE AFUA_6G03350)-RELATED"/>
    <property type="match status" value="1"/>
</dbReference>
<dbReference type="Proteomes" id="UP000028302">
    <property type="component" value="Unassembled WGS sequence"/>
</dbReference>
<organism evidence="2 3">
    <name type="scientific">Salinisphaera hydrothermalis (strain C41B8)</name>
    <dbReference type="NCBI Taxonomy" id="1304275"/>
    <lineage>
        <taxon>Bacteria</taxon>
        <taxon>Pseudomonadati</taxon>
        <taxon>Pseudomonadota</taxon>
        <taxon>Gammaproteobacteria</taxon>
        <taxon>Salinisphaerales</taxon>
        <taxon>Salinisphaeraceae</taxon>
        <taxon>Salinisphaera</taxon>
    </lineage>
</organism>
<dbReference type="PATRIC" id="fig|1304275.5.peg.789"/>
<accession>A0A084IPU1</accession>
<protein>
    <submittedName>
        <fullName evidence="2">N-acetyltransferase GCN5</fullName>
    </submittedName>
</protein>
<keyword evidence="3" id="KW-1185">Reference proteome</keyword>
<dbReference type="OrthoDB" id="3216107at2"/>
<dbReference type="InterPro" id="IPR000182">
    <property type="entry name" value="GNAT_dom"/>
</dbReference>
<comment type="caution">
    <text evidence="2">The sequence shown here is derived from an EMBL/GenBank/DDBJ whole genome shotgun (WGS) entry which is preliminary data.</text>
</comment>
<feature type="domain" description="N-acetyltransferase" evidence="1">
    <location>
        <begin position="10"/>
        <end position="143"/>
    </location>
</feature>
<name>A0A084IPU1_SALHC</name>
<evidence type="ECO:0000259" key="1">
    <source>
        <dbReference type="PROSITE" id="PS51186"/>
    </source>
</evidence>
<dbReference type="CDD" id="cd04301">
    <property type="entry name" value="NAT_SF"/>
    <property type="match status" value="1"/>
</dbReference>
<dbReference type="InterPro" id="IPR016181">
    <property type="entry name" value="Acyl_CoA_acyltransferase"/>
</dbReference>
<keyword evidence="2" id="KW-0808">Transferase</keyword>
<evidence type="ECO:0000313" key="3">
    <source>
        <dbReference type="Proteomes" id="UP000028302"/>
    </source>
</evidence>
<dbReference type="RefSeq" id="WP_037334302.1">
    <property type="nucleotide sequence ID" value="NZ_APNK01000003.1"/>
</dbReference>
<dbReference type="STRING" id="1304275.C41B8_03881"/>
<dbReference type="Gene3D" id="3.40.630.30">
    <property type="match status" value="1"/>
</dbReference>
<dbReference type="AlphaFoldDB" id="A0A084IPU1"/>
<evidence type="ECO:0000313" key="2">
    <source>
        <dbReference type="EMBL" id="KEZ78725.1"/>
    </source>
</evidence>